<dbReference type="InterPro" id="IPR050929">
    <property type="entry name" value="PFKA"/>
</dbReference>
<dbReference type="InterPro" id="IPR000023">
    <property type="entry name" value="Phosphofructokinase_dom"/>
</dbReference>
<evidence type="ECO:0000256" key="5">
    <source>
        <dbReference type="ARBA" id="ARBA00022741"/>
    </source>
</evidence>
<comment type="catalytic activity">
    <reaction evidence="10">
        <text>beta-D-fructose 6-phosphate + ATP = beta-D-fructose 1,6-bisphosphate + ADP + H(+)</text>
        <dbReference type="Rhea" id="RHEA:16109"/>
        <dbReference type="ChEBI" id="CHEBI:15378"/>
        <dbReference type="ChEBI" id="CHEBI:30616"/>
        <dbReference type="ChEBI" id="CHEBI:32966"/>
        <dbReference type="ChEBI" id="CHEBI:57634"/>
        <dbReference type="ChEBI" id="CHEBI:456216"/>
        <dbReference type="EC" id="2.7.1.11"/>
    </reaction>
</comment>
<dbReference type="InterPro" id="IPR012004">
    <property type="entry name" value="PyroP-dep_PFK_TP0108"/>
</dbReference>
<dbReference type="PANTHER" id="PTHR45770">
    <property type="entry name" value="ATP-DEPENDENT 6-PHOSPHOFRUCTOKINASE 1"/>
    <property type="match status" value="1"/>
</dbReference>
<dbReference type="SUPFAM" id="SSF53784">
    <property type="entry name" value="Phosphofructokinase"/>
    <property type="match status" value="1"/>
</dbReference>
<keyword evidence="3" id="KW-0808">Transferase</keyword>
<comment type="function">
    <text evidence="2">Catalyzes the phosphorylation of D-fructose 6-phosphate to fructose 1,6-bisphosphate by ATP, the first committing step of glycolysis.</text>
</comment>
<dbReference type="AlphaFoldDB" id="A0AAD2CKE3"/>
<protein>
    <recommendedName>
        <fullName evidence="11">Phosphofructokinase domain-containing protein</fullName>
    </recommendedName>
</protein>
<name>A0AAD2CKE3_9STRA</name>
<comment type="caution">
    <text evidence="12">The sequence shown here is derived from an EMBL/GenBank/DDBJ whole genome shotgun (WGS) entry which is preliminary data.</text>
</comment>
<evidence type="ECO:0000256" key="3">
    <source>
        <dbReference type="ARBA" id="ARBA00022679"/>
    </source>
</evidence>
<evidence type="ECO:0000256" key="4">
    <source>
        <dbReference type="ARBA" id="ARBA00022723"/>
    </source>
</evidence>
<feature type="domain" description="Phosphofructokinase" evidence="11">
    <location>
        <begin position="126"/>
        <end position="440"/>
    </location>
</feature>
<dbReference type="Pfam" id="PF00365">
    <property type="entry name" value="PFK"/>
    <property type="match status" value="1"/>
</dbReference>
<dbReference type="NCBIfam" id="NF005301">
    <property type="entry name" value="PRK06830.1"/>
    <property type="match status" value="1"/>
</dbReference>
<keyword evidence="7" id="KW-0067">ATP-binding</keyword>
<dbReference type="PRINTS" id="PR00476">
    <property type="entry name" value="PHFRCTKINASE"/>
</dbReference>
<evidence type="ECO:0000256" key="10">
    <source>
        <dbReference type="ARBA" id="ARBA00048070"/>
    </source>
</evidence>
<keyword evidence="13" id="KW-1185">Reference proteome</keyword>
<reference evidence="12" key="1">
    <citation type="submission" date="2023-08" db="EMBL/GenBank/DDBJ databases">
        <authorList>
            <person name="Audoor S."/>
            <person name="Bilcke G."/>
        </authorList>
    </citation>
    <scope>NUCLEOTIDE SEQUENCE</scope>
</reference>
<comment type="cofactor">
    <cofactor evidence="1">
        <name>Mg(2+)</name>
        <dbReference type="ChEBI" id="CHEBI:18420"/>
    </cofactor>
</comment>
<evidence type="ECO:0000256" key="6">
    <source>
        <dbReference type="ARBA" id="ARBA00022777"/>
    </source>
</evidence>
<dbReference type="GO" id="GO:0046872">
    <property type="term" value="F:metal ion binding"/>
    <property type="evidence" value="ECO:0007669"/>
    <property type="project" value="UniProtKB-KW"/>
</dbReference>
<sequence length="524" mass="56529">MTATASTNSTSEASPLLPNIVSDIEYVNAVDGLTEDVKIPSPKHILWKVELVDRVFDDVNRATYPNPLSLKPNTPTSWFVDDDDLVAAKVNVAASDTDLDKGIKAEAYTLAGPRFDIAFDPKQCKAAVVTCGGLCPGLNTVVREIVMCLRRQYGVSTTYGIPSGYRGFKDPTTWIPLDEKVVRNFHNMGGSFLGSSRGGHDTKAIVDSLEKEGINLLFVTGGDGTVRGAALIADEVRNRGLEIAVAVIPKTIDNDIPLIDRTFGFESAVNAARQAIDVAVTEAEGFPYGLGIVKVMGRHSGFIAMHSTLGSRVVDLCLVPEVDFYLDGEGGIVDHLADRLLENGNAIVVVAEGAGQELMATMGSHGADEVDLSGNKLLDDVGPWLVKQLKPRLNEKLKGKTPYDDGVTCKYVDPSYMVRGIPPTTADNLFCTQLAHNAVHGAMAGMTSFLVGSVNTRECYLPIRLVANKQNVIDTAHQSLWEYVVFDTQQPSFAVENDCRDENDIITTASGGVIFRNSDDECSI</sequence>
<proteinExistence type="predicted"/>
<dbReference type="GO" id="GO:0005524">
    <property type="term" value="F:ATP binding"/>
    <property type="evidence" value="ECO:0007669"/>
    <property type="project" value="UniProtKB-KW"/>
</dbReference>
<dbReference type="GO" id="GO:0005737">
    <property type="term" value="C:cytoplasm"/>
    <property type="evidence" value="ECO:0007669"/>
    <property type="project" value="UniProtKB-ARBA"/>
</dbReference>
<evidence type="ECO:0000313" key="13">
    <source>
        <dbReference type="Proteomes" id="UP001295423"/>
    </source>
</evidence>
<keyword evidence="8" id="KW-0460">Magnesium</keyword>
<keyword evidence="6" id="KW-0418">Kinase</keyword>
<accession>A0AAD2CKE3</accession>
<dbReference type="FunFam" id="3.40.50.450:FF:000002">
    <property type="entry name" value="ATP-dependent 6-phosphofructokinase"/>
    <property type="match status" value="1"/>
</dbReference>
<keyword evidence="9" id="KW-0324">Glycolysis</keyword>
<evidence type="ECO:0000256" key="1">
    <source>
        <dbReference type="ARBA" id="ARBA00001946"/>
    </source>
</evidence>
<evidence type="ECO:0000313" key="12">
    <source>
        <dbReference type="EMBL" id="CAJ1935355.1"/>
    </source>
</evidence>
<dbReference type="EMBL" id="CAKOGP040000458">
    <property type="protein sequence ID" value="CAJ1935355.1"/>
    <property type="molecule type" value="Genomic_DNA"/>
</dbReference>
<dbReference type="PIRSF" id="PIRSF000534">
    <property type="entry name" value="PPi_PFK_TP0108"/>
    <property type="match status" value="1"/>
</dbReference>
<organism evidence="12 13">
    <name type="scientific">Cylindrotheca closterium</name>
    <dbReference type="NCBI Taxonomy" id="2856"/>
    <lineage>
        <taxon>Eukaryota</taxon>
        <taxon>Sar</taxon>
        <taxon>Stramenopiles</taxon>
        <taxon>Ochrophyta</taxon>
        <taxon>Bacillariophyta</taxon>
        <taxon>Bacillariophyceae</taxon>
        <taxon>Bacillariophycidae</taxon>
        <taxon>Bacillariales</taxon>
        <taxon>Bacillariaceae</taxon>
        <taxon>Cylindrotheca</taxon>
    </lineage>
</organism>
<dbReference type="Gene3D" id="3.40.50.450">
    <property type="match status" value="1"/>
</dbReference>
<gene>
    <name evidence="12" type="ORF">CYCCA115_LOCUS4690</name>
</gene>
<evidence type="ECO:0000259" key="11">
    <source>
        <dbReference type="Pfam" id="PF00365"/>
    </source>
</evidence>
<keyword evidence="4" id="KW-0479">Metal-binding</keyword>
<evidence type="ECO:0000256" key="9">
    <source>
        <dbReference type="ARBA" id="ARBA00023152"/>
    </source>
</evidence>
<keyword evidence="5" id="KW-0547">Nucleotide-binding</keyword>
<dbReference type="Proteomes" id="UP001295423">
    <property type="component" value="Unassembled WGS sequence"/>
</dbReference>
<evidence type="ECO:0000256" key="8">
    <source>
        <dbReference type="ARBA" id="ARBA00022842"/>
    </source>
</evidence>
<dbReference type="GO" id="GO:0006002">
    <property type="term" value="P:fructose 6-phosphate metabolic process"/>
    <property type="evidence" value="ECO:0007669"/>
    <property type="project" value="InterPro"/>
</dbReference>
<evidence type="ECO:0000256" key="7">
    <source>
        <dbReference type="ARBA" id="ARBA00022840"/>
    </source>
</evidence>
<evidence type="ECO:0000256" key="2">
    <source>
        <dbReference type="ARBA" id="ARBA00002659"/>
    </source>
</evidence>
<dbReference type="InterPro" id="IPR035966">
    <property type="entry name" value="PKF_sf"/>
</dbReference>
<dbReference type="InterPro" id="IPR022953">
    <property type="entry name" value="ATP_PFK"/>
</dbReference>
<dbReference type="GO" id="GO:0003872">
    <property type="term" value="F:6-phosphofructokinase activity"/>
    <property type="evidence" value="ECO:0007669"/>
    <property type="project" value="UniProtKB-EC"/>
</dbReference>